<evidence type="ECO:0000256" key="1">
    <source>
        <dbReference type="SAM" id="MobiDB-lite"/>
    </source>
</evidence>
<dbReference type="EMBL" id="SRMA01027294">
    <property type="protein sequence ID" value="TRY56114.1"/>
    <property type="molecule type" value="Genomic_DNA"/>
</dbReference>
<protein>
    <submittedName>
        <fullName evidence="2">Uncharacterized protein</fullName>
    </submittedName>
</protein>
<proteinExistence type="predicted"/>
<evidence type="ECO:0000313" key="3">
    <source>
        <dbReference type="Proteomes" id="UP000316079"/>
    </source>
</evidence>
<feature type="region of interest" description="Disordered" evidence="1">
    <location>
        <begin position="141"/>
        <end position="199"/>
    </location>
</feature>
<accession>A0A553MSF0</accession>
<organism evidence="2 3">
    <name type="scientific">Danionella cerebrum</name>
    <dbReference type="NCBI Taxonomy" id="2873325"/>
    <lineage>
        <taxon>Eukaryota</taxon>
        <taxon>Metazoa</taxon>
        <taxon>Chordata</taxon>
        <taxon>Craniata</taxon>
        <taxon>Vertebrata</taxon>
        <taxon>Euteleostomi</taxon>
        <taxon>Actinopterygii</taxon>
        <taxon>Neopterygii</taxon>
        <taxon>Teleostei</taxon>
        <taxon>Ostariophysi</taxon>
        <taxon>Cypriniformes</taxon>
        <taxon>Danionidae</taxon>
        <taxon>Danioninae</taxon>
        <taxon>Danionella</taxon>
    </lineage>
</organism>
<dbReference type="Proteomes" id="UP000316079">
    <property type="component" value="Unassembled WGS sequence"/>
</dbReference>
<sequence length="199" mass="22521">MHVTILKKGKLPEISRCTRCCNLYHCPFCERYKTSAKFSLDYHIGNHLKMALQHAGQGYSFPRPSSSCEAYSTSDYLHTDTNTSIKADLSVPSPDIHCEIGTSIYPNDQSHKSYFDTREIPNSHQSSKCFPSFSLRNCYFRPSPTKANPKGTRSKEEQSPLLSLRLGLKQKEPPSSPETESLFYPGNHHTEAPFTFSVH</sequence>
<reference evidence="2" key="2">
    <citation type="submission" date="2019-04" db="EMBL/GenBank/DDBJ databases">
        <authorList>
            <person name="Kadobianskyi M."/>
            <person name="Schulze L."/>
            <person name="Schuelke M."/>
            <person name="Judkewitz B."/>
        </authorList>
    </citation>
    <scope>NUCLEOTIDE SEQUENCE</scope>
    <source>
        <strain evidence="2">Bolton</strain>
        <tissue evidence="2">Whole-body</tissue>
    </source>
</reference>
<gene>
    <name evidence="2" type="ORF">DNTS_015245</name>
</gene>
<dbReference type="OrthoDB" id="6159302at2759"/>
<evidence type="ECO:0000313" key="2">
    <source>
        <dbReference type="EMBL" id="TRY56114.1"/>
    </source>
</evidence>
<comment type="caution">
    <text evidence="2">The sequence shown here is derived from an EMBL/GenBank/DDBJ whole genome shotgun (WGS) entry which is preliminary data.</text>
</comment>
<reference evidence="2 3" key="1">
    <citation type="journal article" date="2019" name="Sci. Data">
        <title>Hybrid genome assembly and annotation of Danionella translucida.</title>
        <authorList>
            <person name="Kadobianskyi M."/>
            <person name="Schulze L."/>
            <person name="Schuelke M."/>
            <person name="Judkewitz B."/>
        </authorList>
    </citation>
    <scope>NUCLEOTIDE SEQUENCE [LARGE SCALE GENOMIC DNA]</scope>
    <source>
        <strain evidence="2 3">Bolton</strain>
    </source>
</reference>
<dbReference type="AlphaFoldDB" id="A0A553MSF0"/>
<name>A0A553MSF0_9TELE</name>
<keyword evidence="3" id="KW-1185">Reference proteome</keyword>
<dbReference type="EMBL" id="SRMA01027294">
    <property type="protein sequence ID" value="TRY56113.1"/>
    <property type="molecule type" value="Genomic_DNA"/>
</dbReference>